<evidence type="ECO:0000313" key="1">
    <source>
        <dbReference type="EMBL" id="KAK3175319.1"/>
    </source>
</evidence>
<keyword evidence="2" id="KW-1185">Reference proteome</keyword>
<dbReference type="Proteomes" id="UP001276659">
    <property type="component" value="Unassembled WGS sequence"/>
</dbReference>
<gene>
    <name evidence="1" type="ORF">OEA41_002566</name>
</gene>
<proteinExistence type="predicted"/>
<evidence type="ECO:0008006" key="3">
    <source>
        <dbReference type="Google" id="ProtNLM"/>
    </source>
</evidence>
<name>A0AAE0DMC6_9LECA</name>
<comment type="caution">
    <text evidence="1">The sequence shown here is derived from an EMBL/GenBank/DDBJ whole genome shotgun (WGS) entry which is preliminary data.</text>
</comment>
<accession>A0AAE0DMC6</accession>
<dbReference type="EMBL" id="JASNWA010000006">
    <property type="protein sequence ID" value="KAK3175319.1"/>
    <property type="molecule type" value="Genomic_DNA"/>
</dbReference>
<dbReference type="AlphaFoldDB" id="A0AAE0DMC6"/>
<evidence type="ECO:0000313" key="2">
    <source>
        <dbReference type="Proteomes" id="UP001276659"/>
    </source>
</evidence>
<organism evidence="1 2">
    <name type="scientific">Lepraria neglecta</name>
    <dbReference type="NCBI Taxonomy" id="209136"/>
    <lineage>
        <taxon>Eukaryota</taxon>
        <taxon>Fungi</taxon>
        <taxon>Dikarya</taxon>
        <taxon>Ascomycota</taxon>
        <taxon>Pezizomycotina</taxon>
        <taxon>Lecanoromycetes</taxon>
        <taxon>OSLEUM clade</taxon>
        <taxon>Lecanoromycetidae</taxon>
        <taxon>Lecanorales</taxon>
        <taxon>Lecanorineae</taxon>
        <taxon>Stereocaulaceae</taxon>
        <taxon>Lepraria</taxon>
    </lineage>
</organism>
<protein>
    <recommendedName>
        <fullName evidence="3">Fungal N-terminal domain-containing protein</fullName>
    </recommendedName>
</protein>
<reference evidence="1" key="1">
    <citation type="submission" date="2022-11" db="EMBL/GenBank/DDBJ databases">
        <title>Chromosomal genome sequence assembly and mating type (MAT) locus characterization of the leprose asexual lichenized fungus Lepraria neglecta (Nyl.) Erichsen.</title>
        <authorList>
            <person name="Allen J.L."/>
            <person name="Pfeffer B."/>
        </authorList>
    </citation>
    <scope>NUCLEOTIDE SEQUENCE</scope>
    <source>
        <strain evidence="1">Allen 5258</strain>
    </source>
</reference>
<sequence length="238" mass="27101">MVGAVVDIAGKYKDAWLQIESFGREVGILGKILDQLNRLIIKDESHMNAGARTLTSEIVDECIYMFSQLDDFNTNLYRGPDPSASLTVRWNAKWLFKISELEFLRARVDSMKIDILLMMILQSIHSGESEACIRRLQNLEHEVMIYDAQGLESQSRGTSILSANTVAPAKSTWDSHFDAYGWIPFGNDKSYNNQDGHVAARGIQEQYGQIAELADDFLLQDLDRLSGEERRKRLYIEF</sequence>